<keyword evidence="4" id="KW-0274">FAD</keyword>
<feature type="domain" description="Acyl-CoA dehydrogenase/oxidase C-terminal" evidence="6">
    <location>
        <begin position="185"/>
        <end position="325"/>
    </location>
</feature>
<gene>
    <name evidence="8" type="ORF">FHU28_003249</name>
</gene>
<evidence type="ECO:0000259" key="6">
    <source>
        <dbReference type="Pfam" id="PF00441"/>
    </source>
</evidence>
<dbReference type="Gene3D" id="1.10.540.10">
    <property type="entry name" value="Acyl-CoA dehydrogenase/oxidase, N-terminal domain"/>
    <property type="match status" value="1"/>
</dbReference>
<evidence type="ECO:0000256" key="3">
    <source>
        <dbReference type="ARBA" id="ARBA00022630"/>
    </source>
</evidence>
<dbReference type="InterPro" id="IPR037069">
    <property type="entry name" value="AcylCoA_DH/ox_N_sf"/>
</dbReference>
<comment type="similarity">
    <text evidence="2">Belongs to the acyl-CoA dehydrogenase family.</text>
</comment>
<reference evidence="8 9" key="1">
    <citation type="submission" date="2020-08" db="EMBL/GenBank/DDBJ databases">
        <title>Sequencing the genomes of 1000 actinobacteria strains.</title>
        <authorList>
            <person name="Klenk H.-P."/>
        </authorList>
    </citation>
    <scope>NUCLEOTIDE SEQUENCE [LARGE SCALE GENOMIC DNA]</scope>
    <source>
        <strain evidence="8 9">DSM 43036</strain>
    </source>
</reference>
<dbReference type="RefSeq" id="WP_184685102.1">
    <property type="nucleotide sequence ID" value="NZ_JACHJC010000001.1"/>
</dbReference>
<organism evidence="8 9">
    <name type="scientific">Micromonospora echinospora</name>
    <name type="common">Micromonospora purpurea</name>
    <dbReference type="NCBI Taxonomy" id="1877"/>
    <lineage>
        <taxon>Bacteria</taxon>
        <taxon>Bacillati</taxon>
        <taxon>Actinomycetota</taxon>
        <taxon>Actinomycetes</taxon>
        <taxon>Micromonosporales</taxon>
        <taxon>Micromonosporaceae</taxon>
        <taxon>Micromonospora</taxon>
    </lineage>
</organism>
<dbReference type="Pfam" id="PF00441">
    <property type="entry name" value="Acyl-CoA_dh_1"/>
    <property type="match status" value="1"/>
</dbReference>
<protein>
    <submittedName>
        <fullName evidence="8">Alkylation response protein AidB-like acyl-CoA dehydrogenase</fullName>
    </submittedName>
</protein>
<dbReference type="InterPro" id="IPR009075">
    <property type="entry name" value="AcylCo_DH/oxidase_C"/>
</dbReference>
<dbReference type="EMBL" id="JACHJC010000001">
    <property type="protein sequence ID" value="MBB5113410.1"/>
    <property type="molecule type" value="Genomic_DNA"/>
</dbReference>
<proteinExistence type="inferred from homology"/>
<evidence type="ECO:0000256" key="5">
    <source>
        <dbReference type="ARBA" id="ARBA00023002"/>
    </source>
</evidence>
<feature type="domain" description="Acyl-CoA dehydrogenase/oxidase N-terminal" evidence="7">
    <location>
        <begin position="6"/>
        <end position="100"/>
    </location>
</feature>
<dbReference type="PANTHER" id="PTHR43884">
    <property type="entry name" value="ACYL-COA DEHYDROGENASE"/>
    <property type="match status" value="1"/>
</dbReference>
<comment type="caution">
    <text evidence="8">The sequence shown here is derived from an EMBL/GenBank/DDBJ whole genome shotgun (WGS) entry which is preliminary data.</text>
</comment>
<dbReference type="InterPro" id="IPR009100">
    <property type="entry name" value="AcylCoA_DH/oxidase_NM_dom_sf"/>
</dbReference>
<keyword evidence="9" id="KW-1185">Reference proteome</keyword>
<comment type="cofactor">
    <cofactor evidence="1">
        <name>FAD</name>
        <dbReference type="ChEBI" id="CHEBI:57692"/>
    </cofactor>
</comment>
<accession>A0ABR6MDF6</accession>
<dbReference type="InterPro" id="IPR036250">
    <property type="entry name" value="AcylCo_DH-like_C"/>
</dbReference>
<sequence length="338" mass="34644">MRFAPSDEQRELEAVVRQVLTDRCPPGTVRAGAGSAQVAALAESLAGLGVAGLLVAESDGGLGLDENHLVSVFEQIGYAAAPLPLTATLAVAPAVLSSGAPDLLVKLVEGGLTVGADPAVTGHVAFGSGVDLVLRGGFGGTGPIEILDVSDAAASTSPSVDVALDLTGYADARLVATVDDPQVVRLAWERGVLATSAELIGLSRRMLELTVEHVRAREQFGAPIGSFQAVKHHLATALLHLEFAAPVVAAAGFELAAGVPGRLRSLATAKALTSEAAHVVGRAALQCHGAIGYTTEYDLHLFLKRSWALESSWGSAAWHRAVLLEDLGVGLTGVRPAS</sequence>
<dbReference type="Proteomes" id="UP000618986">
    <property type="component" value="Unassembled WGS sequence"/>
</dbReference>
<dbReference type="SUPFAM" id="SSF56645">
    <property type="entry name" value="Acyl-CoA dehydrogenase NM domain-like"/>
    <property type="match status" value="1"/>
</dbReference>
<evidence type="ECO:0000256" key="1">
    <source>
        <dbReference type="ARBA" id="ARBA00001974"/>
    </source>
</evidence>
<evidence type="ECO:0000256" key="4">
    <source>
        <dbReference type="ARBA" id="ARBA00022827"/>
    </source>
</evidence>
<dbReference type="Gene3D" id="1.20.140.10">
    <property type="entry name" value="Butyryl-CoA Dehydrogenase, subunit A, domain 3"/>
    <property type="match status" value="1"/>
</dbReference>
<evidence type="ECO:0000313" key="8">
    <source>
        <dbReference type="EMBL" id="MBB5113410.1"/>
    </source>
</evidence>
<dbReference type="SUPFAM" id="SSF47203">
    <property type="entry name" value="Acyl-CoA dehydrogenase C-terminal domain-like"/>
    <property type="match status" value="1"/>
</dbReference>
<name>A0ABR6MDF6_MICEC</name>
<dbReference type="Pfam" id="PF02771">
    <property type="entry name" value="Acyl-CoA_dh_N"/>
    <property type="match status" value="1"/>
</dbReference>
<evidence type="ECO:0000313" key="9">
    <source>
        <dbReference type="Proteomes" id="UP000618986"/>
    </source>
</evidence>
<keyword evidence="3" id="KW-0285">Flavoprotein</keyword>
<evidence type="ECO:0000259" key="7">
    <source>
        <dbReference type="Pfam" id="PF02771"/>
    </source>
</evidence>
<dbReference type="PANTHER" id="PTHR43884:SF20">
    <property type="entry name" value="ACYL-COA DEHYDROGENASE FADE28"/>
    <property type="match status" value="1"/>
</dbReference>
<dbReference type="InterPro" id="IPR013786">
    <property type="entry name" value="AcylCoA_DH/ox_N"/>
</dbReference>
<keyword evidence="5" id="KW-0560">Oxidoreductase</keyword>
<evidence type="ECO:0000256" key="2">
    <source>
        <dbReference type="ARBA" id="ARBA00009347"/>
    </source>
</evidence>
<dbReference type="GeneID" id="300297038"/>